<accession>A0ABT9Q4A2</accession>
<gene>
    <name evidence="2" type="ORF">J2853_000384</name>
</gene>
<name>A0ABT9Q4A2_9ACTN</name>
<proteinExistence type="predicted"/>
<keyword evidence="3" id="KW-1185">Reference proteome</keyword>
<dbReference type="EMBL" id="JAUSQU010000001">
    <property type="protein sequence ID" value="MDP9841173.1"/>
    <property type="molecule type" value="Genomic_DNA"/>
</dbReference>
<protein>
    <submittedName>
        <fullName evidence="2">Uncharacterized protein</fullName>
    </submittedName>
</protein>
<sequence>MTHKCAECGASTVIPFGDWNTIQAPAIAAWDDQHSAEAHGGQPIVASTDMVLD</sequence>
<reference evidence="2 3" key="1">
    <citation type="submission" date="2023-07" db="EMBL/GenBank/DDBJ databases">
        <title>Sequencing the genomes of 1000 actinobacteria strains.</title>
        <authorList>
            <person name="Klenk H.-P."/>
        </authorList>
    </citation>
    <scope>NUCLEOTIDE SEQUENCE [LARGE SCALE GENOMIC DNA]</scope>
    <source>
        <strain evidence="2 3">DSM 46740</strain>
    </source>
</reference>
<dbReference type="Proteomes" id="UP001225356">
    <property type="component" value="Unassembled WGS sequence"/>
</dbReference>
<evidence type="ECO:0000313" key="3">
    <source>
        <dbReference type="Proteomes" id="UP001225356"/>
    </source>
</evidence>
<evidence type="ECO:0000313" key="2">
    <source>
        <dbReference type="EMBL" id="MDP9841173.1"/>
    </source>
</evidence>
<evidence type="ECO:0000256" key="1">
    <source>
        <dbReference type="SAM" id="MobiDB-lite"/>
    </source>
</evidence>
<feature type="region of interest" description="Disordered" evidence="1">
    <location>
        <begin position="33"/>
        <end position="53"/>
    </location>
</feature>
<organism evidence="2 3">
    <name type="scientific">Streptosporangium lutulentum</name>
    <dbReference type="NCBI Taxonomy" id="1461250"/>
    <lineage>
        <taxon>Bacteria</taxon>
        <taxon>Bacillati</taxon>
        <taxon>Actinomycetota</taxon>
        <taxon>Actinomycetes</taxon>
        <taxon>Streptosporangiales</taxon>
        <taxon>Streptosporangiaceae</taxon>
        <taxon>Streptosporangium</taxon>
    </lineage>
</organism>
<comment type="caution">
    <text evidence="2">The sequence shown here is derived from an EMBL/GenBank/DDBJ whole genome shotgun (WGS) entry which is preliminary data.</text>
</comment>